<comment type="caution">
    <text evidence="1">The sequence shown here is derived from an EMBL/GenBank/DDBJ whole genome shotgun (WGS) entry which is preliminary data.</text>
</comment>
<protein>
    <submittedName>
        <fullName evidence="1">Uncharacterized protein</fullName>
    </submittedName>
</protein>
<proteinExistence type="predicted"/>
<gene>
    <name evidence="1" type="ORF">KFK09_021435</name>
</gene>
<reference evidence="1" key="1">
    <citation type="journal article" date="2022" name="Front. Genet.">
        <title>Chromosome-Scale Assembly of the Dendrobium nobile Genome Provides Insights Into the Molecular Mechanism of the Biosynthesis of the Medicinal Active Ingredient of Dendrobium.</title>
        <authorList>
            <person name="Xu Q."/>
            <person name="Niu S.-C."/>
            <person name="Li K.-L."/>
            <person name="Zheng P.-J."/>
            <person name="Zhang X.-J."/>
            <person name="Jia Y."/>
            <person name="Liu Y."/>
            <person name="Niu Y.-X."/>
            <person name="Yu L.-H."/>
            <person name="Chen D.-F."/>
            <person name="Zhang G.-Q."/>
        </authorList>
    </citation>
    <scope>NUCLEOTIDE SEQUENCE</scope>
    <source>
        <tissue evidence="1">Leaf</tissue>
    </source>
</reference>
<evidence type="ECO:0000313" key="1">
    <source>
        <dbReference type="EMBL" id="KAI0498194.1"/>
    </source>
</evidence>
<evidence type="ECO:0000313" key="2">
    <source>
        <dbReference type="Proteomes" id="UP000829196"/>
    </source>
</evidence>
<name>A0A8T3AQD7_DENNO</name>
<keyword evidence="2" id="KW-1185">Reference proteome</keyword>
<accession>A0A8T3AQD7</accession>
<dbReference type="Proteomes" id="UP000829196">
    <property type="component" value="Unassembled WGS sequence"/>
</dbReference>
<organism evidence="1 2">
    <name type="scientific">Dendrobium nobile</name>
    <name type="common">Orchid</name>
    <dbReference type="NCBI Taxonomy" id="94219"/>
    <lineage>
        <taxon>Eukaryota</taxon>
        <taxon>Viridiplantae</taxon>
        <taxon>Streptophyta</taxon>
        <taxon>Embryophyta</taxon>
        <taxon>Tracheophyta</taxon>
        <taxon>Spermatophyta</taxon>
        <taxon>Magnoliopsida</taxon>
        <taxon>Liliopsida</taxon>
        <taxon>Asparagales</taxon>
        <taxon>Orchidaceae</taxon>
        <taxon>Epidendroideae</taxon>
        <taxon>Malaxideae</taxon>
        <taxon>Dendrobiinae</taxon>
        <taxon>Dendrobium</taxon>
    </lineage>
</organism>
<dbReference type="AlphaFoldDB" id="A0A8T3AQD7"/>
<sequence length="217" mass="25843">MSSSSSKTSAIKRSPARDFLHIIPRKKLIYDGTIRLSESMSYPMDEFLEEKARTNEFFRCCLHEWSWYEDDSLWDTYHEVIKSRHPMYVDGETITDMGWKFVRQRFTDHNGHFAPINILSTRINEITQKKDGSVVVNVENPITDVQHCILYKRWHTNQDGFLSEKYKELNIIDGKKKKEFLDIKDWQYIQQQFTTKFLCCPTLTQLQARMRIVLSQM</sequence>
<dbReference type="EMBL" id="JAGYWB010000015">
    <property type="protein sequence ID" value="KAI0498194.1"/>
    <property type="molecule type" value="Genomic_DNA"/>
</dbReference>